<feature type="domain" description="Isochorismatase-like" evidence="1">
    <location>
        <begin position="2"/>
        <end position="71"/>
    </location>
</feature>
<protein>
    <recommendedName>
        <fullName evidence="1">Isochorismatase-like domain-containing protein</fullName>
    </recommendedName>
</protein>
<organism evidence="2 3">
    <name type="scientific">Agrobacterium rosae</name>
    <dbReference type="NCBI Taxonomy" id="1972867"/>
    <lineage>
        <taxon>Bacteria</taxon>
        <taxon>Pseudomonadati</taxon>
        <taxon>Pseudomonadota</taxon>
        <taxon>Alphaproteobacteria</taxon>
        <taxon>Hyphomicrobiales</taxon>
        <taxon>Rhizobiaceae</taxon>
        <taxon>Rhizobium/Agrobacterium group</taxon>
        <taxon>Agrobacterium</taxon>
    </lineage>
</organism>
<sequence>MGALSGSDLQTLLLSRGVTQCGTAASVGVESTARQAYDLALNVTIVLDAISYFNPAAKAACETNIYPMLAETGSLLEIIEVLNRISRA</sequence>
<gene>
    <name evidence="2" type="ORF">CPJ18_23460</name>
</gene>
<dbReference type="RefSeq" id="WP_103660223.1">
    <property type="nucleotide sequence ID" value="NZ_JABAIN010000011.1"/>
</dbReference>
<dbReference type="SUPFAM" id="SSF52499">
    <property type="entry name" value="Isochorismatase-like hydrolases"/>
    <property type="match status" value="1"/>
</dbReference>
<dbReference type="Proteomes" id="UP000237447">
    <property type="component" value="Unassembled WGS sequence"/>
</dbReference>
<evidence type="ECO:0000259" key="1">
    <source>
        <dbReference type="Pfam" id="PF00857"/>
    </source>
</evidence>
<comment type="caution">
    <text evidence="2">The sequence shown here is derived from an EMBL/GenBank/DDBJ whole genome shotgun (WGS) entry which is preliminary data.</text>
</comment>
<evidence type="ECO:0000313" key="3">
    <source>
        <dbReference type="Proteomes" id="UP000237447"/>
    </source>
</evidence>
<dbReference type="AlphaFoldDB" id="A0AAE5VMN7"/>
<dbReference type="Gene3D" id="3.40.50.850">
    <property type="entry name" value="Isochorismatase-like"/>
    <property type="match status" value="1"/>
</dbReference>
<dbReference type="Pfam" id="PF00857">
    <property type="entry name" value="Isochorismatase"/>
    <property type="match status" value="1"/>
</dbReference>
<dbReference type="GeneID" id="300442147"/>
<reference evidence="2 3" key="1">
    <citation type="journal article" date="2018" name="Syst. Appl. Microbiol.">
        <title>Agrobacterium rosae sp. nov., isolated from galls on different agricultural crops.</title>
        <authorList>
            <person name="Kuzmanovic N."/>
            <person name="Pulawska J."/>
            <person name="Smalla K."/>
            <person name="Nesme X."/>
        </authorList>
    </citation>
    <scope>NUCLEOTIDE SEQUENCE [LARGE SCALE GENOMIC DNA]</scope>
    <source>
        <strain evidence="2 3">NCPPB 1650</strain>
    </source>
</reference>
<accession>A0AAE5VMN7</accession>
<dbReference type="InterPro" id="IPR036380">
    <property type="entry name" value="Isochorismatase-like_sf"/>
</dbReference>
<evidence type="ECO:0000313" key="2">
    <source>
        <dbReference type="EMBL" id="POO48929.1"/>
    </source>
</evidence>
<dbReference type="EMBL" id="NXEJ01000012">
    <property type="protein sequence ID" value="POO48929.1"/>
    <property type="molecule type" value="Genomic_DNA"/>
</dbReference>
<name>A0AAE5VMN7_9HYPH</name>
<proteinExistence type="predicted"/>
<dbReference type="InterPro" id="IPR000868">
    <property type="entry name" value="Isochorismatase-like_dom"/>
</dbReference>